<evidence type="ECO:0000313" key="2">
    <source>
        <dbReference type="Proteomes" id="UP000193427"/>
    </source>
</evidence>
<dbReference type="RefSeq" id="WP_085752593.1">
    <property type="nucleotide sequence ID" value="NZ_BSPR01000006.1"/>
</dbReference>
<name>A0A1W6LDE2_9BURK</name>
<proteinExistence type="predicted"/>
<dbReference type="KEGG" id="rgu:A4W93_21650"/>
<dbReference type="STRING" id="946333.A4W93_21650"/>
<dbReference type="EMBL" id="CP015118">
    <property type="protein sequence ID" value="ARN22295.1"/>
    <property type="molecule type" value="Genomic_DNA"/>
</dbReference>
<organism evidence="1 2">
    <name type="scientific">Piscinibacter gummiphilus</name>
    <dbReference type="NCBI Taxonomy" id="946333"/>
    <lineage>
        <taxon>Bacteria</taxon>
        <taxon>Pseudomonadati</taxon>
        <taxon>Pseudomonadota</taxon>
        <taxon>Betaproteobacteria</taxon>
        <taxon>Burkholderiales</taxon>
        <taxon>Sphaerotilaceae</taxon>
        <taxon>Piscinibacter</taxon>
    </lineage>
</organism>
<sequence>MPVDSMKAELCALFTATLPADLAGRFSELLGFKPSRWSKLDPWRVWHYLDHPTVSEWNGSAQELLAAVKFAAHAESEVTVLRCGHERPGLSRQRLQDALLGELAVFEGFVSVVPGRLGLAINHDGGWCVLSNGTRVPEAH</sequence>
<reference evidence="1 2" key="1">
    <citation type="submission" date="2016-04" db="EMBL/GenBank/DDBJ databases">
        <title>Complete genome sequence of natural rubber-degrading, novel Gram-negative bacterium, Rhizobacter gummiphilus strain NS21.</title>
        <authorList>
            <person name="Tabata M."/>
            <person name="Kasai D."/>
            <person name="Fukuda M."/>
        </authorList>
    </citation>
    <scope>NUCLEOTIDE SEQUENCE [LARGE SCALE GENOMIC DNA]</scope>
    <source>
        <strain evidence="1 2">NS21</strain>
    </source>
</reference>
<dbReference type="AlphaFoldDB" id="A0A1W6LDE2"/>
<evidence type="ECO:0000313" key="1">
    <source>
        <dbReference type="EMBL" id="ARN22295.1"/>
    </source>
</evidence>
<keyword evidence="2" id="KW-1185">Reference proteome</keyword>
<dbReference type="Proteomes" id="UP000193427">
    <property type="component" value="Chromosome"/>
</dbReference>
<gene>
    <name evidence="1" type="ORF">A4W93_21650</name>
</gene>
<accession>A0A1W6LDE2</accession>
<protein>
    <submittedName>
        <fullName evidence="1">Uncharacterized protein</fullName>
    </submittedName>
</protein>